<evidence type="ECO:0000256" key="1">
    <source>
        <dbReference type="SAM" id="Phobius"/>
    </source>
</evidence>
<accession>A0A3S1CAL0</accession>
<organism evidence="2 3">
    <name type="scientific">Elysia chlorotica</name>
    <name type="common">Eastern emerald elysia</name>
    <name type="synonym">Sea slug</name>
    <dbReference type="NCBI Taxonomy" id="188477"/>
    <lineage>
        <taxon>Eukaryota</taxon>
        <taxon>Metazoa</taxon>
        <taxon>Spiralia</taxon>
        <taxon>Lophotrochozoa</taxon>
        <taxon>Mollusca</taxon>
        <taxon>Gastropoda</taxon>
        <taxon>Heterobranchia</taxon>
        <taxon>Euthyneura</taxon>
        <taxon>Panpulmonata</taxon>
        <taxon>Sacoglossa</taxon>
        <taxon>Placobranchoidea</taxon>
        <taxon>Plakobranchidae</taxon>
        <taxon>Elysia</taxon>
    </lineage>
</organism>
<feature type="transmembrane region" description="Helical" evidence="1">
    <location>
        <begin position="103"/>
        <end position="123"/>
    </location>
</feature>
<dbReference type="Proteomes" id="UP000271974">
    <property type="component" value="Unassembled WGS sequence"/>
</dbReference>
<dbReference type="OrthoDB" id="6070768at2759"/>
<keyword evidence="3" id="KW-1185">Reference proteome</keyword>
<proteinExistence type="predicted"/>
<dbReference type="EMBL" id="RQTK01000109">
    <property type="protein sequence ID" value="RUS87505.1"/>
    <property type="molecule type" value="Genomic_DNA"/>
</dbReference>
<feature type="transmembrane region" description="Helical" evidence="1">
    <location>
        <begin position="21"/>
        <end position="40"/>
    </location>
</feature>
<evidence type="ECO:0000313" key="3">
    <source>
        <dbReference type="Proteomes" id="UP000271974"/>
    </source>
</evidence>
<dbReference type="AlphaFoldDB" id="A0A3S1CAL0"/>
<evidence type="ECO:0000313" key="2">
    <source>
        <dbReference type="EMBL" id="RUS87505.1"/>
    </source>
</evidence>
<keyword evidence="1" id="KW-1133">Transmembrane helix</keyword>
<feature type="transmembrane region" description="Helical" evidence="1">
    <location>
        <begin position="135"/>
        <end position="163"/>
    </location>
</feature>
<sequence>MAPAKGWTHPNHWKVATVGTLCQLLSIAFIAAAVLVTPFFTDRRGSDKKLIKLTNMDIKCEMDYCYNSKEETNVPQLPPGVKPTHVHQVANKPGSNWLNNARALLAIGAGSNLLSLCLILLVFWPAVCCGRVLNFVLFVCRLVDFFGAPAKFIGSFFFIWYISDINENYSWWKYEGLLQLDPLPIGLVLFSYILQTLTFVCCTLATDIGAKGQLDHLALLKQQKLIESMDNVEPEEFERVSYHPLDGRSSKVLSAVAKSATTMSETHV</sequence>
<keyword evidence="1" id="KW-0472">Membrane</keyword>
<keyword evidence="1" id="KW-0812">Transmembrane</keyword>
<feature type="transmembrane region" description="Helical" evidence="1">
    <location>
        <begin position="183"/>
        <end position="205"/>
    </location>
</feature>
<gene>
    <name evidence="2" type="ORF">EGW08_004759</name>
</gene>
<name>A0A3S1CAL0_ELYCH</name>
<reference evidence="2 3" key="1">
    <citation type="submission" date="2019-01" db="EMBL/GenBank/DDBJ databases">
        <title>A draft genome assembly of the solar-powered sea slug Elysia chlorotica.</title>
        <authorList>
            <person name="Cai H."/>
            <person name="Li Q."/>
            <person name="Fang X."/>
            <person name="Li J."/>
            <person name="Curtis N.E."/>
            <person name="Altenburger A."/>
            <person name="Shibata T."/>
            <person name="Feng M."/>
            <person name="Maeda T."/>
            <person name="Schwartz J.A."/>
            <person name="Shigenobu S."/>
            <person name="Lundholm N."/>
            <person name="Nishiyama T."/>
            <person name="Yang H."/>
            <person name="Hasebe M."/>
            <person name="Li S."/>
            <person name="Pierce S.K."/>
            <person name="Wang J."/>
        </authorList>
    </citation>
    <scope>NUCLEOTIDE SEQUENCE [LARGE SCALE GENOMIC DNA]</scope>
    <source>
        <strain evidence="2">EC2010</strain>
        <tissue evidence="2">Whole organism of an adult</tissue>
    </source>
</reference>
<comment type="caution">
    <text evidence="2">The sequence shown here is derived from an EMBL/GenBank/DDBJ whole genome shotgun (WGS) entry which is preliminary data.</text>
</comment>
<protein>
    <submittedName>
        <fullName evidence="2">Uncharacterized protein</fullName>
    </submittedName>
</protein>